<sequence length="79" mass="8879">MSQHAGIRNIGLIRQTFSPSFRERLTRTPPDGTSSIYDEKIRVSYLAGNDLCTFKRGTGIVIAVSFIQRHKSIALKPMQ</sequence>
<organism evidence="1 2">
    <name type="scientific">Ruminococcus albus 8</name>
    <dbReference type="NCBI Taxonomy" id="246199"/>
    <lineage>
        <taxon>Bacteria</taxon>
        <taxon>Bacillati</taxon>
        <taxon>Bacillota</taxon>
        <taxon>Clostridia</taxon>
        <taxon>Eubacteriales</taxon>
        <taxon>Oscillospiraceae</taxon>
        <taxon>Ruminococcus</taxon>
    </lineage>
</organism>
<dbReference type="Proteomes" id="UP000004259">
    <property type="component" value="Unassembled WGS sequence"/>
</dbReference>
<gene>
    <name evidence="1" type="ORF">CUS_6774</name>
</gene>
<evidence type="ECO:0000313" key="2">
    <source>
        <dbReference type="Proteomes" id="UP000004259"/>
    </source>
</evidence>
<dbReference type="AlphaFoldDB" id="E9SBV8"/>
<reference evidence="1 2" key="1">
    <citation type="submission" date="2011-02" db="EMBL/GenBank/DDBJ databases">
        <authorList>
            <person name="Nelson K.E."/>
            <person name="Sutton G."/>
            <person name="Torralba M."/>
            <person name="Durkin S."/>
            <person name="Harkins D."/>
            <person name="Montgomery R."/>
            <person name="Ziemer C."/>
            <person name="Klaassens E."/>
            <person name="Ocuiv P."/>
            <person name="Morrison M."/>
        </authorList>
    </citation>
    <scope>NUCLEOTIDE SEQUENCE [LARGE SCALE GENOMIC DNA]</scope>
    <source>
        <strain evidence="1 2">8</strain>
    </source>
</reference>
<comment type="caution">
    <text evidence="1">The sequence shown here is derived from an EMBL/GenBank/DDBJ whole genome shotgun (WGS) entry which is preliminary data.</text>
</comment>
<dbReference type="EMBL" id="ADKM02000075">
    <property type="protein sequence ID" value="EGC03131.1"/>
    <property type="molecule type" value="Genomic_DNA"/>
</dbReference>
<keyword evidence="2" id="KW-1185">Reference proteome</keyword>
<dbReference type="STRING" id="246199.CUS_6774"/>
<name>E9SBV8_RUMAL</name>
<protein>
    <submittedName>
        <fullName evidence="1">Conserved domain protein</fullName>
    </submittedName>
</protein>
<evidence type="ECO:0000313" key="1">
    <source>
        <dbReference type="EMBL" id="EGC03131.1"/>
    </source>
</evidence>
<proteinExistence type="predicted"/>
<accession>E9SBV8</accession>